<keyword evidence="3" id="KW-1185">Reference proteome</keyword>
<dbReference type="Proteomes" id="UP000219338">
    <property type="component" value="Unassembled WGS sequence"/>
</dbReference>
<evidence type="ECO:0000313" key="3">
    <source>
        <dbReference type="Proteomes" id="UP000219338"/>
    </source>
</evidence>
<feature type="coiled-coil region" evidence="1">
    <location>
        <begin position="194"/>
        <end position="221"/>
    </location>
</feature>
<proteinExistence type="predicted"/>
<name>A0A284RJN7_ARMOS</name>
<dbReference type="AlphaFoldDB" id="A0A284RJN7"/>
<dbReference type="OMA" id="IYRETWF"/>
<reference evidence="3" key="1">
    <citation type="journal article" date="2017" name="Nat. Ecol. Evol.">
        <title>Genome expansion and lineage-specific genetic innovations in the forest pathogenic fungi Armillaria.</title>
        <authorList>
            <person name="Sipos G."/>
            <person name="Prasanna A.N."/>
            <person name="Walter M.C."/>
            <person name="O'Connor E."/>
            <person name="Balint B."/>
            <person name="Krizsan K."/>
            <person name="Kiss B."/>
            <person name="Hess J."/>
            <person name="Varga T."/>
            <person name="Slot J."/>
            <person name="Riley R."/>
            <person name="Boka B."/>
            <person name="Rigling D."/>
            <person name="Barry K."/>
            <person name="Lee J."/>
            <person name="Mihaltcheva S."/>
            <person name="LaButti K."/>
            <person name="Lipzen A."/>
            <person name="Waldron R."/>
            <person name="Moloney N.M."/>
            <person name="Sperisen C."/>
            <person name="Kredics L."/>
            <person name="Vagvoelgyi C."/>
            <person name="Patrignani A."/>
            <person name="Fitzpatrick D."/>
            <person name="Nagy I."/>
            <person name="Doyle S."/>
            <person name="Anderson J.B."/>
            <person name="Grigoriev I.V."/>
            <person name="Gueldener U."/>
            <person name="Muensterkoetter M."/>
            <person name="Nagy L.G."/>
        </authorList>
    </citation>
    <scope>NUCLEOTIDE SEQUENCE [LARGE SCALE GENOMIC DNA]</scope>
    <source>
        <strain evidence="3">C18/9</strain>
    </source>
</reference>
<evidence type="ECO:0000313" key="2">
    <source>
        <dbReference type="EMBL" id="SJL08974.1"/>
    </source>
</evidence>
<dbReference type="STRING" id="47428.A0A284RJN7"/>
<protein>
    <submittedName>
        <fullName evidence="2">Uncharacterized protein</fullName>
    </submittedName>
</protein>
<sequence>MIARRARRRVQEEVAVPPRKLIQAKSPADCNPQAASPLFSAVPPEIRSIIFQLALRSYPDESRPYPGNAYHFRPGYEYGQRIDTALLLTCHLIYSETRLLPVIINEHVFWCNRGPPGSSTKPDKYFLKMAKEQQDVVDCVHFFAQQFWLEQTFSGVCLIPEMRPRKLKITIRHSDWWYWERNQLLVLKDGWTNKMSLLRRLEEFEIELETFERDKDQMLAIAQRIRNWRINLWDGRILSTEGCPLVHDKWTGTSVFEGNLGYDRERNIWVHRSGIAGPAAPLVYHTVTLKWTAV</sequence>
<organism evidence="2 3">
    <name type="scientific">Armillaria ostoyae</name>
    <name type="common">Armillaria root rot fungus</name>
    <dbReference type="NCBI Taxonomy" id="47428"/>
    <lineage>
        <taxon>Eukaryota</taxon>
        <taxon>Fungi</taxon>
        <taxon>Dikarya</taxon>
        <taxon>Basidiomycota</taxon>
        <taxon>Agaricomycotina</taxon>
        <taxon>Agaricomycetes</taxon>
        <taxon>Agaricomycetidae</taxon>
        <taxon>Agaricales</taxon>
        <taxon>Marasmiineae</taxon>
        <taxon>Physalacriaceae</taxon>
        <taxon>Armillaria</taxon>
    </lineage>
</organism>
<keyword evidence="1" id="KW-0175">Coiled coil</keyword>
<gene>
    <name evidence="2" type="ORF">ARMOST_12350</name>
</gene>
<evidence type="ECO:0000256" key="1">
    <source>
        <dbReference type="SAM" id="Coils"/>
    </source>
</evidence>
<dbReference type="EMBL" id="FUEG01000010">
    <property type="protein sequence ID" value="SJL08974.1"/>
    <property type="molecule type" value="Genomic_DNA"/>
</dbReference>
<dbReference type="OrthoDB" id="288942at2759"/>
<accession>A0A284RJN7</accession>